<comment type="caution">
    <text evidence="1">The sequence shown here is derived from an EMBL/GenBank/DDBJ whole genome shotgun (WGS) entry which is preliminary data.</text>
</comment>
<dbReference type="Proteomes" id="UP001569154">
    <property type="component" value="Unassembled WGS sequence"/>
</dbReference>
<accession>A0ABV4L547</accession>
<dbReference type="RefSeq" id="WP_371734967.1">
    <property type="nucleotide sequence ID" value="NZ_JBGONM010000044.1"/>
</dbReference>
<organism evidence="1 2">
    <name type="scientific">Enterovibrio norvegicus</name>
    <dbReference type="NCBI Taxonomy" id="188144"/>
    <lineage>
        <taxon>Bacteria</taxon>
        <taxon>Pseudomonadati</taxon>
        <taxon>Pseudomonadota</taxon>
        <taxon>Gammaproteobacteria</taxon>
        <taxon>Vibrionales</taxon>
        <taxon>Vibrionaceae</taxon>
        <taxon>Enterovibrio</taxon>
    </lineage>
</organism>
<sequence>MKSLLKEIHYNDIDFAEYSSQQFATVIFDRNEDSETAQITVLRSGKINQFDGDNRFNPSARRHSSCVYVREEWDDGKVIKICTIQHKGNTLVEIHRVTDEELLYLFKTSNLNELLYT</sequence>
<reference evidence="1 2" key="1">
    <citation type="submission" date="2024-06" db="EMBL/GenBank/DDBJ databases">
        <authorList>
            <person name="Steensen K."/>
            <person name="Seneca J."/>
            <person name="Bartlau N."/>
            <person name="Yu A.X."/>
            <person name="Polz M.F."/>
        </authorList>
    </citation>
    <scope>NUCLEOTIDE SEQUENCE [LARGE SCALE GENOMIC DNA]</scope>
    <source>
        <strain evidence="1 2">1F260</strain>
    </source>
</reference>
<proteinExistence type="predicted"/>
<evidence type="ECO:0000313" key="2">
    <source>
        <dbReference type="Proteomes" id="UP001569154"/>
    </source>
</evidence>
<gene>
    <name evidence="1" type="ORF">ACED35_17085</name>
</gene>
<evidence type="ECO:0000313" key="1">
    <source>
        <dbReference type="EMBL" id="MEZ8082834.1"/>
    </source>
</evidence>
<name>A0ABV4L547_9GAMM</name>
<keyword evidence="2" id="KW-1185">Reference proteome</keyword>
<protein>
    <submittedName>
        <fullName evidence="1">Short-chain dehydrogenase</fullName>
    </submittedName>
</protein>
<dbReference type="EMBL" id="JBGONM010000044">
    <property type="protein sequence ID" value="MEZ8082834.1"/>
    <property type="molecule type" value="Genomic_DNA"/>
</dbReference>